<accession>A0A6A3G3D5</accession>
<evidence type="ECO:0000313" key="3">
    <source>
        <dbReference type="Proteomes" id="UP000435112"/>
    </source>
</evidence>
<proteinExistence type="predicted"/>
<comment type="caution">
    <text evidence="2">The sequence shown here is derived from an EMBL/GenBank/DDBJ whole genome shotgun (WGS) entry which is preliminary data.</text>
</comment>
<protein>
    <submittedName>
        <fullName evidence="2">Uncharacterized protein</fullName>
    </submittedName>
</protein>
<evidence type="ECO:0000256" key="1">
    <source>
        <dbReference type="SAM" id="MobiDB-lite"/>
    </source>
</evidence>
<reference evidence="2 3" key="1">
    <citation type="submission" date="2018-09" db="EMBL/GenBank/DDBJ databases">
        <title>Genomic investigation of the strawberry pathogen Phytophthora fragariae indicates pathogenicity is determined by transcriptional variation in three key races.</title>
        <authorList>
            <person name="Adams T.M."/>
            <person name="Armitage A.D."/>
            <person name="Sobczyk M.K."/>
            <person name="Bates H.J."/>
            <person name="Dunwell J.M."/>
            <person name="Nellist C.F."/>
            <person name="Harrison R.J."/>
        </authorList>
    </citation>
    <scope>NUCLEOTIDE SEQUENCE [LARGE SCALE GENOMIC DNA]</scope>
    <source>
        <strain evidence="2 3">SCRP324</strain>
    </source>
</reference>
<feature type="non-terminal residue" evidence="2">
    <location>
        <position position="168"/>
    </location>
</feature>
<evidence type="ECO:0000313" key="2">
    <source>
        <dbReference type="EMBL" id="KAE8951250.1"/>
    </source>
</evidence>
<feature type="region of interest" description="Disordered" evidence="1">
    <location>
        <begin position="1"/>
        <end position="31"/>
    </location>
</feature>
<dbReference type="AlphaFoldDB" id="A0A6A3G3D5"/>
<dbReference type="Proteomes" id="UP000435112">
    <property type="component" value="Unassembled WGS sequence"/>
</dbReference>
<gene>
    <name evidence="2" type="ORF">PR002_g33028</name>
</gene>
<name>A0A6A3G3D5_9STRA</name>
<sequence length="168" mass="19772">MPAEERRTQAEDEIKKSWKDEAPQRRQDKFEGLRSKWNVQSTKHQDRLYNLMRKWVLEKNEEQREIEDRLQFFQFEGRVAAEDQPQNIDTRTGGSYLEAVRPQSHSSRVIHMTAEQVRLAELCLRPAEPTNQLRQRTDDEVKAIVMILNHELEVPHVPPFLAQTMGPG</sequence>
<organism evidence="2 3">
    <name type="scientific">Phytophthora rubi</name>
    <dbReference type="NCBI Taxonomy" id="129364"/>
    <lineage>
        <taxon>Eukaryota</taxon>
        <taxon>Sar</taxon>
        <taxon>Stramenopiles</taxon>
        <taxon>Oomycota</taxon>
        <taxon>Peronosporomycetes</taxon>
        <taxon>Peronosporales</taxon>
        <taxon>Peronosporaceae</taxon>
        <taxon>Phytophthora</taxon>
    </lineage>
</organism>
<dbReference type="OrthoDB" id="129772at2759"/>
<dbReference type="EMBL" id="QXFU01012861">
    <property type="protein sequence ID" value="KAE8951250.1"/>
    <property type="molecule type" value="Genomic_DNA"/>
</dbReference>